<dbReference type="GO" id="GO:0009893">
    <property type="term" value="P:positive regulation of metabolic process"/>
    <property type="evidence" value="ECO:0007669"/>
    <property type="project" value="UniProtKB-ARBA"/>
</dbReference>
<dbReference type="SUPFAM" id="SSF57701">
    <property type="entry name" value="Zn2/Cys6 DNA-binding domain"/>
    <property type="match status" value="1"/>
</dbReference>
<dbReference type="InterPro" id="IPR021858">
    <property type="entry name" value="Fun_TF"/>
</dbReference>
<dbReference type="Gene3D" id="4.10.240.10">
    <property type="entry name" value="Zn(2)-C6 fungal-type DNA-binding domain"/>
    <property type="match status" value="1"/>
</dbReference>
<keyword evidence="1" id="KW-0805">Transcription regulation</keyword>
<proteinExistence type="predicted"/>
<keyword evidence="3" id="KW-0804">Transcription</keyword>
<feature type="domain" description="Zn(2)-C6 fungal-type" evidence="6">
    <location>
        <begin position="26"/>
        <end position="54"/>
    </location>
</feature>
<comment type="caution">
    <text evidence="7">The sequence shown here is derived from an EMBL/GenBank/DDBJ whole genome shotgun (WGS) entry which is preliminary data.</text>
</comment>
<dbReference type="GO" id="GO:0003677">
    <property type="term" value="F:DNA binding"/>
    <property type="evidence" value="ECO:0007669"/>
    <property type="project" value="UniProtKB-KW"/>
</dbReference>
<feature type="region of interest" description="Disordered" evidence="5">
    <location>
        <begin position="134"/>
        <end position="154"/>
    </location>
</feature>
<protein>
    <recommendedName>
        <fullName evidence="6">Zn(2)-C6 fungal-type domain-containing protein</fullName>
    </recommendedName>
</protein>
<dbReference type="PANTHER" id="PTHR31069">
    <property type="entry name" value="OLEATE-ACTIVATED TRANSCRIPTION FACTOR 1-RELATED"/>
    <property type="match status" value="1"/>
</dbReference>
<gene>
    <name evidence="7" type="ORF">FE257_003702</name>
</gene>
<dbReference type="AlphaFoldDB" id="A0AAD4CS51"/>
<evidence type="ECO:0000256" key="5">
    <source>
        <dbReference type="SAM" id="MobiDB-lite"/>
    </source>
</evidence>
<feature type="compositionally biased region" description="Polar residues" evidence="5">
    <location>
        <begin position="263"/>
        <end position="273"/>
    </location>
</feature>
<dbReference type="InterPro" id="IPR036864">
    <property type="entry name" value="Zn2-C6_fun-type_DNA-bd_sf"/>
</dbReference>
<dbReference type="Pfam" id="PF11951">
    <property type="entry name" value="Fungal_trans_2"/>
    <property type="match status" value="1"/>
</dbReference>
<evidence type="ECO:0000256" key="2">
    <source>
        <dbReference type="ARBA" id="ARBA00023125"/>
    </source>
</evidence>
<evidence type="ECO:0000259" key="6">
    <source>
        <dbReference type="PROSITE" id="PS50048"/>
    </source>
</evidence>
<feature type="compositionally biased region" description="Basic and acidic residues" evidence="5">
    <location>
        <begin position="251"/>
        <end position="262"/>
    </location>
</feature>
<dbReference type="SMART" id="SM00066">
    <property type="entry name" value="GAL4"/>
    <property type="match status" value="1"/>
</dbReference>
<evidence type="ECO:0000256" key="1">
    <source>
        <dbReference type="ARBA" id="ARBA00023015"/>
    </source>
</evidence>
<keyword evidence="2" id="KW-0238">DNA-binding</keyword>
<evidence type="ECO:0000313" key="8">
    <source>
        <dbReference type="Proteomes" id="UP001194746"/>
    </source>
</evidence>
<reference evidence="7" key="2">
    <citation type="submission" date="2020-02" db="EMBL/GenBank/DDBJ databases">
        <authorList>
            <person name="Gilchrist C.L.M."/>
            <person name="Chooi Y.-H."/>
        </authorList>
    </citation>
    <scope>NUCLEOTIDE SEQUENCE</scope>
    <source>
        <strain evidence="7">MST-FP2251</strain>
    </source>
</reference>
<sequence>MTRIISGVDPHEARRTRSAKSMSYTGCWTCRKRRVKCDERPVACRVCEKASLTCAGYGLRLIWNAGENGKLEKPPHMGRRRINPDKNNCQPMTERQVQQAITTIDNSAANPASTTIGPFSVFCIESDSHVYTADAEPQSVQSAEQSSTQDTVDSCNESLVVHQDDDSPEFLSPSPLTNTDNPPNLCDPLFTTAWDAGTNSLGPLTDLTGDSILHPELEITGLVTQSFHPESLTSSYHDIINNQLGISSSSEETRPLEPHDSHSPFQYDSPSQTTRIFSPETSSLVAGPLSFGHNLTASLIRTTTATMLMDHYTQDVVHLMQPVFHPRNPFRTIYLPVAIKGLSEIEATTTCGRVHPASITVFHSLLSAAAVSLQSRQSGADALRDLACHHRQRALITLRSALETQSSSYKDLMTAILSLVSADIMNGGTSDHWIHLEAGVQLQASRHYARLVSQETRILNSICRMLLLFAQTTVAQPKPKRWSESDTWPNEIDFYFLEPSVEFLYGITPSIAKAIFRIHQLTQHLTYYTDKEYPSGLIDACETLGDELSSWSIASEKFSTMDSKKGNMLRIAHCQAKAFYYAARIYYYRSVQKCSRECLSLEQNATISAMNEAEDLKVSLDLNTNFPAPITWPAFIASCEAVGENRWLWDQWWSRVQTYKMGNYRRQQSAVRDIWARLDDSDTSIDWREALVEMNLRIIPV</sequence>
<dbReference type="PANTHER" id="PTHR31069:SF32">
    <property type="entry name" value="ARGININE METABOLISM REGULATION PROTEIN II"/>
    <property type="match status" value="1"/>
</dbReference>
<accession>A0AAD4CS51</accession>
<dbReference type="GO" id="GO:0000981">
    <property type="term" value="F:DNA-binding transcription factor activity, RNA polymerase II-specific"/>
    <property type="evidence" value="ECO:0007669"/>
    <property type="project" value="InterPro"/>
</dbReference>
<keyword evidence="4" id="KW-0539">Nucleus</keyword>
<dbReference type="Pfam" id="PF00172">
    <property type="entry name" value="Zn_clus"/>
    <property type="match status" value="1"/>
</dbReference>
<feature type="compositionally biased region" description="Polar residues" evidence="5">
    <location>
        <begin position="138"/>
        <end position="154"/>
    </location>
</feature>
<organism evidence="7 8">
    <name type="scientific">Aspergillus nanangensis</name>
    <dbReference type="NCBI Taxonomy" id="2582783"/>
    <lineage>
        <taxon>Eukaryota</taxon>
        <taxon>Fungi</taxon>
        <taxon>Dikarya</taxon>
        <taxon>Ascomycota</taxon>
        <taxon>Pezizomycotina</taxon>
        <taxon>Eurotiomycetes</taxon>
        <taxon>Eurotiomycetidae</taxon>
        <taxon>Eurotiales</taxon>
        <taxon>Aspergillaceae</taxon>
        <taxon>Aspergillus</taxon>
        <taxon>Aspergillus subgen. Circumdati</taxon>
    </lineage>
</organism>
<keyword evidence="8" id="KW-1185">Reference proteome</keyword>
<name>A0AAD4CS51_ASPNN</name>
<dbReference type="PROSITE" id="PS50048">
    <property type="entry name" value="ZN2_CY6_FUNGAL_2"/>
    <property type="match status" value="1"/>
</dbReference>
<reference evidence="7" key="1">
    <citation type="journal article" date="2019" name="Beilstein J. Org. Chem.">
        <title>Nanangenines: drimane sesquiterpenoids as the dominant metabolite cohort of a novel Australian fungus, Aspergillus nanangensis.</title>
        <authorList>
            <person name="Lacey H.J."/>
            <person name="Gilchrist C.L.M."/>
            <person name="Crombie A."/>
            <person name="Kalaitzis J.A."/>
            <person name="Vuong D."/>
            <person name="Rutledge P.J."/>
            <person name="Turner P."/>
            <person name="Pitt J.I."/>
            <person name="Lacey E."/>
            <person name="Chooi Y.H."/>
            <person name="Piggott A.M."/>
        </authorList>
    </citation>
    <scope>NUCLEOTIDE SEQUENCE</scope>
    <source>
        <strain evidence="7">MST-FP2251</strain>
    </source>
</reference>
<dbReference type="InterPro" id="IPR050675">
    <property type="entry name" value="OAF3"/>
</dbReference>
<evidence type="ECO:0000256" key="4">
    <source>
        <dbReference type="ARBA" id="ARBA00023242"/>
    </source>
</evidence>
<feature type="region of interest" description="Disordered" evidence="5">
    <location>
        <begin position="248"/>
        <end position="273"/>
    </location>
</feature>
<evidence type="ECO:0000313" key="7">
    <source>
        <dbReference type="EMBL" id="KAF9891690.1"/>
    </source>
</evidence>
<dbReference type="EMBL" id="VCAU01000017">
    <property type="protein sequence ID" value="KAF9891690.1"/>
    <property type="molecule type" value="Genomic_DNA"/>
</dbReference>
<evidence type="ECO:0000256" key="3">
    <source>
        <dbReference type="ARBA" id="ARBA00023163"/>
    </source>
</evidence>
<dbReference type="InterPro" id="IPR001138">
    <property type="entry name" value="Zn2Cys6_DnaBD"/>
</dbReference>
<dbReference type="Proteomes" id="UP001194746">
    <property type="component" value="Unassembled WGS sequence"/>
</dbReference>
<dbReference type="CDD" id="cd00067">
    <property type="entry name" value="GAL4"/>
    <property type="match status" value="1"/>
</dbReference>
<dbReference type="PROSITE" id="PS00463">
    <property type="entry name" value="ZN2_CY6_FUNGAL_1"/>
    <property type="match status" value="1"/>
</dbReference>
<dbReference type="GO" id="GO:0008270">
    <property type="term" value="F:zinc ion binding"/>
    <property type="evidence" value="ECO:0007669"/>
    <property type="project" value="InterPro"/>
</dbReference>